<evidence type="ECO:0000256" key="2">
    <source>
        <dbReference type="SAM" id="SignalP"/>
    </source>
</evidence>
<feature type="region of interest" description="Disordered" evidence="1">
    <location>
        <begin position="30"/>
        <end position="66"/>
    </location>
</feature>
<organism evidence="3 4">
    <name type="scientific">Microlunatus antarcticus</name>
    <dbReference type="NCBI Taxonomy" id="53388"/>
    <lineage>
        <taxon>Bacteria</taxon>
        <taxon>Bacillati</taxon>
        <taxon>Actinomycetota</taxon>
        <taxon>Actinomycetes</taxon>
        <taxon>Propionibacteriales</taxon>
        <taxon>Propionibacteriaceae</taxon>
        <taxon>Microlunatus</taxon>
    </lineage>
</organism>
<feature type="compositionally biased region" description="Gly residues" evidence="1">
    <location>
        <begin position="51"/>
        <end position="63"/>
    </location>
</feature>
<evidence type="ECO:0000313" key="3">
    <source>
        <dbReference type="EMBL" id="MBB3327519.1"/>
    </source>
</evidence>
<sequence>MTPLLVTPALRRSFAASLAVAALISVSACSSDTTTSSSPSASSSASSSQRTGGGPPGGKGAPGGAMQTFTAVDLDTDGANASNANTSDVVTATNAFLATLDDATKAKVVYAFTDNASRQTWSNYPSAQVPRKGVALSTLSDTSKAAALAVVKTMLSAQGYAQVQTIQQADDWLKANSTSGNSSFGSDVDYFIAVYGTPSTTDPFMVQFGGHHLARNYTYKGTTASITPDFTGTEPKTFTVGNTTVEPLKEKAGTLFAAFDSLSADQDAQAKLSAKVDDILMGPSVDSGKFPTTEGVAVSSLSADQKKLVLAAIAAWVNDAAPGQAASMLKTYESQLDQTRIAYASSKTVDGEDTYLRIDGPRVWIELVNTRSQSTPNVHYHGVWRDKTDDYGSTNPSA</sequence>
<evidence type="ECO:0000256" key="1">
    <source>
        <dbReference type="SAM" id="MobiDB-lite"/>
    </source>
</evidence>
<evidence type="ECO:0008006" key="5">
    <source>
        <dbReference type="Google" id="ProtNLM"/>
    </source>
</evidence>
<accession>A0A7W5JWB7</accession>
<dbReference type="PANTHER" id="PTHR37489">
    <property type="entry name" value="DUF3500 DOMAIN-CONTAINING PROTEIN"/>
    <property type="match status" value="1"/>
</dbReference>
<protein>
    <recommendedName>
        <fullName evidence="5">DUF3500 domain-containing protein</fullName>
    </recommendedName>
</protein>
<dbReference type="Proteomes" id="UP000565572">
    <property type="component" value="Unassembled WGS sequence"/>
</dbReference>
<evidence type="ECO:0000313" key="4">
    <source>
        <dbReference type="Proteomes" id="UP000565572"/>
    </source>
</evidence>
<keyword evidence="4" id="KW-1185">Reference proteome</keyword>
<dbReference type="AlphaFoldDB" id="A0A7W5JWB7"/>
<dbReference type="RefSeq" id="WP_198423373.1">
    <property type="nucleotide sequence ID" value="NZ_JACHZG010000001.1"/>
</dbReference>
<comment type="caution">
    <text evidence="3">The sequence shown here is derived from an EMBL/GenBank/DDBJ whole genome shotgun (WGS) entry which is preliminary data.</text>
</comment>
<feature type="signal peptide" evidence="2">
    <location>
        <begin position="1"/>
        <end position="30"/>
    </location>
</feature>
<feature type="chain" id="PRO_5039063082" description="DUF3500 domain-containing protein" evidence="2">
    <location>
        <begin position="31"/>
        <end position="398"/>
    </location>
</feature>
<proteinExistence type="predicted"/>
<dbReference type="EMBL" id="JACHZG010000001">
    <property type="protein sequence ID" value="MBB3327519.1"/>
    <property type="molecule type" value="Genomic_DNA"/>
</dbReference>
<dbReference type="PANTHER" id="PTHR37489:SF1">
    <property type="entry name" value="DUF3500 DOMAIN-CONTAINING PROTEIN"/>
    <property type="match status" value="1"/>
</dbReference>
<dbReference type="Pfam" id="PF12006">
    <property type="entry name" value="DUF3500"/>
    <property type="match status" value="1"/>
</dbReference>
<reference evidence="3 4" key="1">
    <citation type="submission" date="2020-08" db="EMBL/GenBank/DDBJ databases">
        <title>Sequencing the genomes of 1000 actinobacteria strains.</title>
        <authorList>
            <person name="Klenk H.-P."/>
        </authorList>
    </citation>
    <scope>NUCLEOTIDE SEQUENCE [LARGE SCALE GENOMIC DNA]</scope>
    <source>
        <strain evidence="3 4">DSM 11053</strain>
    </source>
</reference>
<name>A0A7W5JWB7_9ACTN</name>
<dbReference type="InterPro" id="IPR021889">
    <property type="entry name" value="DUF3500"/>
</dbReference>
<feature type="compositionally biased region" description="Low complexity" evidence="1">
    <location>
        <begin position="30"/>
        <end position="48"/>
    </location>
</feature>
<keyword evidence="2" id="KW-0732">Signal</keyword>
<gene>
    <name evidence="3" type="ORF">FHX39_002463</name>
</gene>